<sequence length="55" mass="6420">MIDDKAHDRIVESVQQLCDQKQRTNCRGLHAAYVRVEDQQKTVDQQHDRNITDVA</sequence>
<protein>
    <submittedName>
        <fullName evidence="1">Uncharacterized protein</fullName>
    </submittedName>
</protein>
<accession>A0A645EC82</accession>
<dbReference type="EMBL" id="VSSQ01045674">
    <property type="protein sequence ID" value="MPM99587.1"/>
    <property type="molecule type" value="Genomic_DNA"/>
</dbReference>
<proteinExistence type="predicted"/>
<gene>
    <name evidence="1" type="ORF">SDC9_146779</name>
</gene>
<dbReference type="AlphaFoldDB" id="A0A645EC82"/>
<organism evidence="1">
    <name type="scientific">bioreactor metagenome</name>
    <dbReference type="NCBI Taxonomy" id="1076179"/>
    <lineage>
        <taxon>unclassified sequences</taxon>
        <taxon>metagenomes</taxon>
        <taxon>ecological metagenomes</taxon>
    </lineage>
</organism>
<name>A0A645EC82_9ZZZZ</name>
<reference evidence="1" key="1">
    <citation type="submission" date="2019-08" db="EMBL/GenBank/DDBJ databases">
        <authorList>
            <person name="Kucharzyk K."/>
            <person name="Murdoch R.W."/>
            <person name="Higgins S."/>
            <person name="Loffler F."/>
        </authorList>
    </citation>
    <scope>NUCLEOTIDE SEQUENCE</scope>
</reference>
<evidence type="ECO:0000313" key="1">
    <source>
        <dbReference type="EMBL" id="MPM99587.1"/>
    </source>
</evidence>
<comment type="caution">
    <text evidence="1">The sequence shown here is derived from an EMBL/GenBank/DDBJ whole genome shotgun (WGS) entry which is preliminary data.</text>
</comment>